<dbReference type="PANTHER" id="PTHR37841">
    <property type="entry name" value="GLR2918 PROTEIN"/>
    <property type="match status" value="1"/>
</dbReference>
<dbReference type="SUPFAM" id="SSF69360">
    <property type="entry name" value="Cell wall binding repeat"/>
    <property type="match status" value="1"/>
</dbReference>
<dbReference type="Pfam" id="PF08238">
    <property type="entry name" value="Sel1"/>
    <property type="match status" value="4"/>
</dbReference>
<dbReference type="InterPro" id="IPR011990">
    <property type="entry name" value="TPR-like_helical_dom_sf"/>
</dbReference>
<dbReference type="InterPro" id="IPR006597">
    <property type="entry name" value="Sel1-like"/>
</dbReference>
<dbReference type="PANTHER" id="PTHR37841:SF1">
    <property type="entry name" value="DUF3298 DOMAIN-CONTAINING PROTEIN"/>
    <property type="match status" value="1"/>
</dbReference>
<dbReference type="EMBL" id="QFOI01000073">
    <property type="protein sequence ID" value="PZP50292.1"/>
    <property type="molecule type" value="Genomic_DNA"/>
</dbReference>
<dbReference type="InterPro" id="IPR032774">
    <property type="entry name" value="WG_beta_rep"/>
</dbReference>
<comment type="caution">
    <text evidence="1">The sequence shown here is derived from an EMBL/GenBank/DDBJ whole genome shotgun (WGS) entry which is preliminary data.</text>
</comment>
<evidence type="ECO:0000313" key="1">
    <source>
        <dbReference type="EMBL" id="PZP50292.1"/>
    </source>
</evidence>
<organism evidence="1 2">
    <name type="scientific">Pseudopedobacter saltans</name>
    <dbReference type="NCBI Taxonomy" id="151895"/>
    <lineage>
        <taxon>Bacteria</taxon>
        <taxon>Pseudomonadati</taxon>
        <taxon>Bacteroidota</taxon>
        <taxon>Sphingobacteriia</taxon>
        <taxon>Sphingobacteriales</taxon>
        <taxon>Sphingobacteriaceae</taxon>
        <taxon>Pseudopedobacter</taxon>
    </lineage>
</organism>
<dbReference type="Pfam" id="PF14903">
    <property type="entry name" value="WG_beta_rep"/>
    <property type="match status" value="4"/>
</dbReference>
<evidence type="ECO:0008006" key="3">
    <source>
        <dbReference type="Google" id="ProtNLM"/>
    </source>
</evidence>
<dbReference type="SMART" id="SM00671">
    <property type="entry name" value="SEL1"/>
    <property type="match status" value="3"/>
</dbReference>
<protein>
    <recommendedName>
        <fullName evidence="3">Sel1 domain protein repeat-containing protein</fullName>
    </recommendedName>
</protein>
<accession>A0A2W5H3R2</accession>
<name>A0A2W5H3R2_9SPHI</name>
<proteinExistence type="predicted"/>
<dbReference type="Proteomes" id="UP000249645">
    <property type="component" value="Unassembled WGS sequence"/>
</dbReference>
<dbReference type="Gene3D" id="1.25.40.10">
    <property type="entry name" value="Tetratricopeptide repeat domain"/>
    <property type="match status" value="1"/>
</dbReference>
<reference evidence="1 2" key="1">
    <citation type="submission" date="2017-11" db="EMBL/GenBank/DDBJ databases">
        <title>Infants hospitalized years apart are colonized by the same room-sourced microbial strains.</title>
        <authorList>
            <person name="Brooks B."/>
            <person name="Olm M.R."/>
            <person name="Firek B.A."/>
            <person name="Baker R."/>
            <person name="Thomas B.C."/>
            <person name="Morowitz M.J."/>
            <person name="Banfield J.F."/>
        </authorList>
    </citation>
    <scope>NUCLEOTIDE SEQUENCE [LARGE SCALE GENOMIC DNA]</scope>
    <source>
        <strain evidence="1">S2_009_000_R2_76</strain>
    </source>
</reference>
<gene>
    <name evidence="1" type="ORF">DI598_05880</name>
</gene>
<dbReference type="AlphaFoldDB" id="A0A2W5H3R2"/>
<sequence length="623" mass="69787">MKKNITLFIFTLFASYSNAQKLEKTKNSECNCYGFKDSIGKLVIEYKYDYAGDFSEGLAHVRLNKKSGFIDEKDNVIVPFNYEWADAFSEGLAPVKLGDKWGYVNTSGILVIPTIIEGDRVDGFSQGLAAVRLKGKWGFVDTKGQLVIPHIFDRAYPFKEGLAAVEPVAQQGYGFINQKGEMVIPAQFKYAYNFSDGVAMVSTANRSSLHIDKTGKILEVDNTTSTNKTITTTKTQNVLIHPGNIPYSDKDRENLKIAKDAGNLEYIGYMYINHGATQEGTKLLKQAIANGTCDNCAYFLAVMSYKNSFPKSKLDSCEQAADNLSKSGTINSSIAILRKIDAEGHMPIAAYYLAEAFAKGKIHPPNKEIDSAIYFQQKAATQGYPPAMYALGLLYEYGTGDNFPTPTDRNKNAYLIDQKRARYWFNESSKIGYKPATEKVSWLDKSAELTELAKAYGKGYDAFESGNYQEAYRWWKTATIDGKDAEAYYGLAILHQMGKAPNSSLSSAMEYYQEAANLGMKEAMNEKKKIQQYLESVESAKKNAAKTSTASTIKQADSYSEWWEKTWGRGGTQNHTTMPNNNIPQARYRTGTLSESDRHQQAMDAIQRSIERQQNRDYKNKNY</sequence>
<dbReference type="SUPFAM" id="SSF81901">
    <property type="entry name" value="HCP-like"/>
    <property type="match status" value="2"/>
</dbReference>
<evidence type="ECO:0000313" key="2">
    <source>
        <dbReference type="Proteomes" id="UP000249645"/>
    </source>
</evidence>